<dbReference type="EMBL" id="JAJEKE010000010">
    <property type="protein sequence ID" value="MCQ1530218.1"/>
    <property type="molecule type" value="Genomic_DNA"/>
</dbReference>
<proteinExistence type="predicted"/>
<dbReference type="RefSeq" id="WP_255227737.1">
    <property type="nucleotide sequence ID" value="NZ_JAJEKE010000010.1"/>
</dbReference>
<dbReference type="Proteomes" id="UP001651880">
    <property type="component" value="Unassembled WGS sequence"/>
</dbReference>
<evidence type="ECO:0000313" key="1">
    <source>
        <dbReference type="EMBL" id="MCQ1530218.1"/>
    </source>
</evidence>
<keyword evidence="2" id="KW-1185">Reference proteome</keyword>
<gene>
    <name evidence="1" type="ORF">LJD61_11745</name>
</gene>
<sequence length="75" mass="9213">MTYEELIERVTWGEEFSFKYNNEKYWISQNKDGRYLTRVRDSYTQGFKTTAELFEKGRIEGKTILEIWSFIHEQF</sequence>
<comment type="caution">
    <text evidence="1">The sequence shown here is derived from an EMBL/GenBank/DDBJ whole genome shotgun (WGS) entry which is preliminary data.</text>
</comment>
<evidence type="ECO:0000313" key="2">
    <source>
        <dbReference type="Proteomes" id="UP001651880"/>
    </source>
</evidence>
<accession>A0ABT1NG57</accession>
<protein>
    <submittedName>
        <fullName evidence="1">Uncharacterized protein</fullName>
    </submittedName>
</protein>
<organism evidence="1 2">
    <name type="scientific">Lutispora saccharofermentans</name>
    <dbReference type="NCBI Taxonomy" id="3024236"/>
    <lineage>
        <taxon>Bacteria</taxon>
        <taxon>Bacillati</taxon>
        <taxon>Bacillota</taxon>
        <taxon>Clostridia</taxon>
        <taxon>Lutisporales</taxon>
        <taxon>Lutisporaceae</taxon>
        <taxon>Lutispora</taxon>
    </lineage>
</organism>
<name>A0ABT1NG57_9FIRM</name>
<reference evidence="1 2" key="1">
    <citation type="submission" date="2021-10" db="EMBL/GenBank/DDBJ databases">
        <title>Lutispora strain m25 sp. nov., a thermophilic, non-spore-forming bacterium isolated from a lab-scale methanogenic bioreactor digesting anaerobic sludge.</title>
        <authorList>
            <person name="El Houari A."/>
            <person name="Mcdonald J."/>
        </authorList>
    </citation>
    <scope>NUCLEOTIDE SEQUENCE [LARGE SCALE GENOMIC DNA]</scope>
    <source>
        <strain evidence="2">m25</strain>
    </source>
</reference>